<evidence type="ECO:0000313" key="6">
    <source>
        <dbReference type="EMBL" id="GAT61546.1"/>
    </source>
</evidence>
<evidence type="ECO:0000256" key="5">
    <source>
        <dbReference type="SAM" id="SignalP"/>
    </source>
</evidence>
<accession>A0A161LHE5</accession>
<feature type="binding site" evidence="4">
    <location>
        <position position="263"/>
    </location>
    <ligand>
        <name>substrate</name>
    </ligand>
</feature>
<dbReference type="PANTHER" id="PTHR36845">
    <property type="entry name" value="HYDROLASE, PUTATIVE (AFU_ORTHOLOGUE AFUA_7G05090)-RELATED"/>
    <property type="match status" value="1"/>
</dbReference>
<dbReference type="Gene3D" id="1.50.10.10">
    <property type="match status" value="1"/>
</dbReference>
<feature type="active site" description="Proton donor" evidence="3">
    <location>
        <position position="187"/>
    </location>
</feature>
<dbReference type="GO" id="GO:0052757">
    <property type="term" value="F:chondroitin hydrolase activity"/>
    <property type="evidence" value="ECO:0007669"/>
    <property type="project" value="TreeGrafter"/>
</dbReference>
<dbReference type="STRING" id="681398.PJIAN_1126"/>
<evidence type="ECO:0000256" key="3">
    <source>
        <dbReference type="PIRSR" id="PIRSR610905-1"/>
    </source>
</evidence>
<dbReference type="InterPro" id="IPR052369">
    <property type="entry name" value="UG_Glycosaminoglycan_Hydrolase"/>
</dbReference>
<keyword evidence="7" id="KW-1185">Reference proteome</keyword>
<gene>
    <name evidence="6" type="ORF">PJIAN_1126</name>
</gene>
<evidence type="ECO:0000313" key="7">
    <source>
        <dbReference type="Proteomes" id="UP000076586"/>
    </source>
</evidence>
<dbReference type="Pfam" id="PF07470">
    <property type="entry name" value="Glyco_hydro_88"/>
    <property type="match status" value="1"/>
</dbReference>
<dbReference type="EMBL" id="BDCR01000001">
    <property type="protein sequence ID" value="GAT61546.1"/>
    <property type="molecule type" value="Genomic_DNA"/>
</dbReference>
<feature type="active site" description="Nucleophile" evidence="3">
    <location>
        <position position="125"/>
    </location>
</feature>
<organism evidence="6 7">
    <name type="scientific">Paludibacter jiangxiensis</name>
    <dbReference type="NCBI Taxonomy" id="681398"/>
    <lineage>
        <taxon>Bacteria</taxon>
        <taxon>Pseudomonadati</taxon>
        <taxon>Bacteroidota</taxon>
        <taxon>Bacteroidia</taxon>
        <taxon>Bacteroidales</taxon>
        <taxon>Paludibacteraceae</taxon>
        <taxon>Paludibacter</taxon>
    </lineage>
</organism>
<feature type="binding site" evidence="4">
    <location>
        <position position="247"/>
    </location>
    <ligand>
        <name>substrate</name>
    </ligand>
</feature>
<dbReference type="Proteomes" id="UP000076586">
    <property type="component" value="Unassembled WGS sequence"/>
</dbReference>
<dbReference type="InterPro" id="IPR010905">
    <property type="entry name" value="Glyco_hydro_88"/>
</dbReference>
<feature type="binding site" evidence="4">
    <location>
        <position position="187"/>
    </location>
    <ligand>
        <name>substrate</name>
    </ligand>
</feature>
<dbReference type="SUPFAM" id="SSF48208">
    <property type="entry name" value="Six-hairpin glycosidases"/>
    <property type="match status" value="1"/>
</dbReference>
<feature type="chain" id="PRO_5007823831" evidence="5">
    <location>
        <begin position="25"/>
        <end position="410"/>
    </location>
</feature>
<reference evidence="7" key="2">
    <citation type="journal article" date="2017" name="Genome Announc.">
        <title>Draft genome sequence of Paludibacter jiangxiensis NM7(T), a propionate-producing fermentative bacterium.</title>
        <authorList>
            <person name="Qiu Y.-L."/>
            <person name="Tourlousse D.M."/>
            <person name="Matsuura N."/>
            <person name="Ohashi A."/>
            <person name="Sekiguchi Y."/>
        </authorList>
    </citation>
    <scope>NUCLEOTIDE SEQUENCE [LARGE SCALE GENOMIC DNA]</scope>
    <source>
        <strain evidence="7">NM7</strain>
    </source>
</reference>
<evidence type="ECO:0000256" key="1">
    <source>
        <dbReference type="ARBA" id="ARBA00022801"/>
    </source>
</evidence>
<dbReference type="AlphaFoldDB" id="A0A161LHE5"/>
<comment type="caution">
    <text evidence="6">The sequence shown here is derived from an EMBL/GenBank/DDBJ whole genome shotgun (WGS) entry which is preliminary data.</text>
</comment>
<evidence type="ECO:0000256" key="2">
    <source>
        <dbReference type="ARBA" id="ARBA00038358"/>
    </source>
</evidence>
<feature type="binding site" evidence="4">
    <location>
        <position position="259"/>
    </location>
    <ligand>
        <name>substrate</name>
    </ligand>
</feature>
<feature type="signal peptide" evidence="5">
    <location>
        <begin position="1"/>
        <end position="24"/>
    </location>
</feature>
<keyword evidence="1 6" id="KW-0378">Hydrolase</keyword>
<dbReference type="OrthoDB" id="428577at2"/>
<dbReference type="PROSITE" id="PS51257">
    <property type="entry name" value="PROKAR_LIPOPROTEIN"/>
    <property type="match status" value="1"/>
</dbReference>
<keyword evidence="5" id="KW-0732">Signal</keyword>
<dbReference type="PANTHER" id="PTHR36845:SF1">
    <property type="entry name" value="HYDROLASE, PUTATIVE (AFU_ORTHOLOGUE AFUA_7G05090)-RELATED"/>
    <property type="match status" value="1"/>
</dbReference>
<sequence>MNRAVVKCLVVSFLCLIFGCPMFATSPARKQVVPMHDVVRNSLDFAVRQSLLMVKSLESKPGVLPRTISAEGKLETAKPSAWISGFFPGELWYLYEYTKDAELKKYADEFTQRVRSQMYTTDNHDVGFMIFCSFGNGYRLTRNPDYKAVIDTAARSLSTRFNPAVGAIRSWNFSYPGRNWQYAVIIDNMMNLELLMWASKTFKNEKLRDIVISHADKTLKYHFRPDYSSFHVVSYDPKTGLPEFRHTAQGYSDASSWARGQAWGLYGYTMMYRETKKPEYLEQAKHIARFILSNPHLPADKIPYWDFDAPDITNAYRDASAGAIVCSALIELSRYVEAPLSKSYLKVAETQLRSLSSPSYRANAGENGNFILRHSVGNKPANSEVDVPLSYADYYFVEALMRYKKTVLHE</sequence>
<name>A0A161LHE5_9BACT</name>
<evidence type="ECO:0000256" key="4">
    <source>
        <dbReference type="PIRSR" id="PIRSR610905-2"/>
    </source>
</evidence>
<protein>
    <submittedName>
        <fullName evidence="6">Glycosyl hydrolase family 88</fullName>
    </submittedName>
</protein>
<reference evidence="7" key="1">
    <citation type="submission" date="2016-04" db="EMBL/GenBank/DDBJ databases">
        <title>Draft genome sequence of Paludibacter jiangxiensis strain NM7.</title>
        <authorList>
            <person name="Qiu Y."/>
            <person name="Matsuura N."/>
            <person name="Ohashi A."/>
            <person name="Tourlousse M.D."/>
            <person name="Sekiguchi Y."/>
        </authorList>
    </citation>
    <scope>NUCLEOTIDE SEQUENCE [LARGE SCALE GENOMIC DNA]</scope>
    <source>
        <strain evidence="7">NM7</strain>
    </source>
</reference>
<proteinExistence type="inferred from homology"/>
<comment type="similarity">
    <text evidence="2">Belongs to the glycosyl hydrolase 88 family.</text>
</comment>
<dbReference type="InterPro" id="IPR012341">
    <property type="entry name" value="6hp_glycosidase-like_sf"/>
</dbReference>
<feature type="binding site" evidence="4">
    <location>
        <position position="125"/>
    </location>
    <ligand>
        <name>substrate</name>
    </ligand>
</feature>
<dbReference type="GO" id="GO:0000272">
    <property type="term" value="P:polysaccharide catabolic process"/>
    <property type="evidence" value="ECO:0007669"/>
    <property type="project" value="TreeGrafter"/>
</dbReference>
<dbReference type="InterPro" id="IPR008928">
    <property type="entry name" value="6-hairpin_glycosidase_sf"/>
</dbReference>